<organism evidence="1 2">
    <name type="scientific">Anopheles merus</name>
    <name type="common">Mosquito</name>
    <dbReference type="NCBI Taxonomy" id="30066"/>
    <lineage>
        <taxon>Eukaryota</taxon>
        <taxon>Metazoa</taxon>
        <taxon>Ecdysozoa</taxon>
        <taxon>Arthropoda</taxon>
        <taxon>Hexapoda</taxon>
        <taxon>Insecta</taxon>
        <taxon>Pterygota</taxon>
        <taxon>Neoptera</taxon>
        <taxon>Endopterygota</taxon>
        <taxon>Diptera</taxon>
        <taxon>Nematocera</taxon>
        <taxon>Culicoidea</taxon>
        <taxon>Culicidae</taxon>
        <taxon>Anophelinae</taxon>
        <taxon>Anopheles</taxon>
    </lineage>
</organism>
<reference evidence="1" key="1">
    <citation type="submission" date="2020-05" db="UniProtKB">
        <authorList>
            <consortium name="EnsemblMetazoa"/>
        </authorList>
    </citation>
    <scope>IDENTIFICATION</scope>
    <source>
        <strain evidence="1">MAF</strain>
    </source>
</reference>
<name>A0A1Y9IPQ7_ANOME</name>
<dbReference type="EnsemblMetazoa" id="AMEM008088-RB">
    <property type="protein sequence ID" value="AMEM008088-PB"/>
    <property type="gene ID" value="AMEM008088"/>
</dbReference>
<evidence type="ECO:0000313" key="2">
    <source>
        <dbReference type="Proteomes" id="UP000075903"/>
    </source>
</evidence>
<dbReference type="VEuPathDB" id="VectorBase:AMEM008088"/>
<keyword evidence="2" id="KW-1185">Reference proteome</keyword>
<dbReference type="AlphaFoldDB" id="A0A1Y9IPQ7"/>
<protein>
    <submittedName>
        <fullName evidence="1">Uncharacterized protein</fullName>
    </submittedName>
</protein>
<dbReference type="Proteomes" id="UP000075903">
    <property type="component" value="Unassembled WGS sequence"/>
</dbReference>
<proteinExistence type="predicted"/>
<sequence>MICDICCDDRISFSNKDKDVAFPHSMFIVHMYISASNCCDVTVRLCEFHPTKRSVYTRCTRSKCIYGKQLAQICFFPVHFAAPHYQKRVA</sequence>
<evidence type="ECO:0000313" key="1">
    <source>
        <dbReference type="EnsemblMetazoa" id="AMEM008088-PB"/>
    </source>
</evidence>
<accession>A0A1Y9IPQ7</accession>